<dbReference type="GO" id="GO:0010629">
    <property type="term" value="P:negative regulation of gene expression"/>
    <property type="evidence" value="ECO:0007669"/>
    <property type="project" value="UniProtKB-ARBA"/>
</dbReference>
<sequence>MFSTLGLFANLQCPQRDSCTRPNCLFSHNASSDLPPPITLRIPVDEPKVASTSSLPSPVSQAEQVKTVPAKRTVNSSPLRATGSPTLTPNEPPRKLQKLNPPQKRVVQTSTPAGVPILQVTPATSAVAIPVRQAMLKTLYDHFLVLYDKILISHPNLASEHALKQEQEVYAASNKFTYRNAVIQSVAAIKRRVPPTSISDSSVGTEADLTARAEAKKSITELRITSALLEPHVVPLDILQSWGYVVEIPPTPGGLQPSMEDSKRKIQAGRNVYTIGEDITTKYLMVKGLEYPDTLHLRHAFSELATSVSTSSSELLDVVALDCEMIYTTGGMRVARVSVVDGSAKPVFDELVRMDDGVGILDFNTRFSGITPEMHAERAILPLSSIRKSLDSLIGKDTILIGHALENDLKTLRLVHHRCVDTVFLYPHPRGAPYRRALRDLAREHLNSTIQEGGGSSGHSSLEDAIATLDLWHKEPSSGFIACSEGHILQNYRNETNEAEDVGNHMMRKRTLKSNRKKKERQSKANPKLYHGALGRYLYFQCQQLILRKQISALITLWNMPKEFEMVCKDLWALHLSLLQDPPPSEPFFDARPTRSFTPNLAKGKVQPDHQPSNIRSKTKSRLHSTETRPSSPLPSDSPSSSSSEHDVPGDAKDSDDDDDQDSGVGGVGKKRSEEQEDSEDSEMAELMRENSESEDDDDSELNDADSKGQRRGEAGEKRRKRGHSAHEGPVNNLAVLVVACWTLRIPMMYSDIIRHITLYDLPYLDPVRLLPMEMVSHLTKHNIQALSPAHAPKTLTLHARSSRLAKQLYISYKISTPEANAAPLLWRVIQGMGGTPTLYAMTKSLSHRLSLPMVLHQSLAPRMQNLQARDPQTHNLDNAPVEASLLATVIVVLKMVYGLDGERRSPKDSNDPAFALPCIEDYLALVRHMGDVDPRKEAIFNSEKPILMDSVNDEILDEYLTFCERILLRPGEDGLQNQEQMLANYFPLNLGPSIVKNSITRECSPSLSAPFRRGPPVQGPSNTFMPAPSDITTFDSSLSTPQLSAGGKDIPISLVNSKKTWIPWRAKKSGTIKANGRHESNWTPLPPPLLHTPPPGTRAPIVTHNDPNSDSESDAYGEEDDPRPIKPVLAKPIITPASQSKAQAVLQALIQNSLISRPSSAPFVVQPGAPPYPRSSNRSRSVPSTNSLARTVLKRRMLQRLQDANPSSSEAKEIIAFSTRDTPRLEAPIDIDMIDENALSTFDHTASFSIGLRSWINRPPFEDRFSVWSVVDGNITCQRVSNTPGFALAALEFSEAIEAEADVFGDIPPFQSSAESHLNRFIAYIFICFSLSVNPLASTSGSFTSSQSGFDTQYFFFRWTAKRTSHSSIICYFTSVQEYHFGVTGLPNRDDGNLFPCFKPQCDQTWSEIR</sequence>
<dbReference type="InterPro" id="IPR034922">
    <property type="entry name" value="REX1-like_exo"/>
</dbReference>
<dbReference type="InterPro" id="IPR012337">
    <property type="entry name" value="RNaseH-like_sf"/>
</dbReference>
<dbReference type="InterPro" id="IPR036397">
    <property type="entry name" value="RNaseH_sf"/>
</dbReference>
<dbReference type="PANTHER" id="PTHR12801">
    <property type="entry name" value="RNA EXONUCLEASE REXO1 / RECO3 FAMILY MEMBER-RELATED"/>
    <property type="match status" value="1"/>
</dbReference>
<evidence type="ECO:0000256" key="7">
    <source>
        <dbReference type="SAM" id="MobiDB-lite"/>
    </source>
</evidence>
<keyword evidence="6" id="KW-0539">Nucleus</keyword>
<evidence type="ECO:0000256" key="1">
    <source>
        <dbReference type="ARBA" id="ARBA00004123"/>
    </source>
</evidence>
<evidence type="ECO:0000256" key="5">
    <source>
        <dbReference type="ARBA" id="ARBA00022839"/>
    </source>
</evidence>
<evidence type="ECO:0000256" key="4">
    <source>
        <dbReference type="ARBA" id="ARBA00022801"/>
    </source>
</evidence>
<dbReference type="SUPFAM" id="SSF53098">
    <property type="entry name" value="Ribonuclease H-like"/>
    <property type="match status" value="1"/>
</dbReference>
<feature type="compositionally biased region" description="Low complexity" evidence="7">
    <location>
        <begin position="1175"/>
        <end position="1186"/>
    </location>
</feature>
<reference evidence="9 10" key="2">
    <citation type="submission" date="2017-02" db="EMBL/GenBank/DDBJ databases">
        <title>A genome survey and senescence transcriptome analysis in Lentinula edodes.</title>
        <authorList>
            <person name="Sakamoto Y."/>
            <person name="Nakade K."/>
            <person name="Sato S."/>
            <person name="Yoshida Y."/>
            <person name="Miyazaki K."/>
            <person name="Natsume S."/>
            <person name="Konno N."/>
        </authorList>
    </citation>
    <scope>NUCLEOTIDE SEQUENCE [LARGE SCALE GENOMIC DNA]</scope>
    <source>
        <strain evidence="9 10">NBRC 111202</strain>
    </source>
</reference>
<comment type="subcellular location">
    <subcellularLocation>
        <location evidence="1">Nucleus</location>
    </subcellularLocation>
</comment>
<feature type="compositionally biased region" description="Pro residues" evidence="7">
    <location>
        <begin position="1085"/>
        <end position="1098"/>
    </location>
</feature>
<feature type="compositionally biased region" description="Acidic residues" evidence="7">
    <location>
        <begin position="675"/>
        <end position="684"/>
    </location>
</feature>
<feature type="region of interest" description="Disordered" evidence="7">
    <location>
        <begin position="507"/>
        <end position="526"/>
    </location>
</feature>
<feature type="compositionally biased region" description="Basic and acidic residues" evidence="7">
    <location>
        <begin position="644"/>
        <end position="653"/>
    </location>
</feature>
<name>A0A1Q3EIY9_LENED</name>
<gene>
    <name evidence="9" type="ORF">LENED_009133</name>
</gene>
<dbReference type="Pfam" id="PF20644">
    <property type="entry name" value="Rrn7_cyclin_N"/>
    <property type="match status" value="2"/>
</dbReference>
<dbReference type="Pfam" id="PF20645">
    <property type="entry name" value="Rrn7_cyclin_C"/>
    <property type="match status" value="1"/>
</dbReference>
<evidence type="ECO:0000313" key="10">
    <source>
        <dbReference type="Proteomes" id="UP000188533"/>
    </source>
</evidence>
<dbReference type="PANTHER" id="PTHR12801:SF115">
    <property type="entry name" value="FI18136P1-RELATED"/>
    <property type="match status" value="1"/>
</dbReference>
<feature type="region of interest" description="Disordered" evidence="7">
    <location>
        <begin position="49"/>
        <end position="103"/>
    </location>
</feature>
<dbReference type="Proteomes" id="UP000188533">
    <property type="component" value="Unassembled WGS sequence"/>
</dbReference>
<evidence type="ECO:0000256" key="3">
    <source>
        <dbReference type="ARBA" id="ARBA00022722"/>
    </source>
</evidence>
<feature type="compositionally biased region" description="Basic and acidic residues" evidence="7">
    <location>
        <begin position="705"/>
        <end position="717"/>
    </location>
</feature>
<dbReference type="GO" id="GO:0004527">
    <property type="term" value="F:exonuclease activity"/>
    <property type="evidence" value="ECO:0007669"/>
    <property type="project" value="UniProtKB-KW"/>
</dbReference>
<keyword evidence="3" id="KW-0540">Nuclease</keyword>
<accession>A0A1Q3EIY9</accession>
<keyword evidence="4" id="KW-0378">Hydrolase</keyword>
<feature type="compositionally biased region" description="Acidic residues" evidence="7">
    <location>
        <begin position="1110"/>
        <end position="1122"/>
    </location>
</feature>
<evidence type="ECO:0000259" key="8">
    <source>
        <dbReference type="SMART" id="SM00479"/>
    </source>
</evidence>
<dbReference type="Gene3D" id="3.30.420.10">
    <property type="entry name" value="Ribonuclease H-like superfamily/Ribonuclease H"/>
    <property type="match status" value="1"/>
</dbReference>
<feature type="compositionally biased region" description="Polar residues" evidence="7">
    <location>
        <begin position="73"/>
        <end position="89"/>
    </location>
</feature>
<protein>
    <submittedName>
        <fullName evidence="9">Rexo1 protein</fullName>
    </submittedName>
</protein>
<dbReference type="InterPro" id="IPR048540">
    <property type="entry name" value="Rrn7_cyclin_N"/>
</dbReference>
<dbReference type="Pfam" id="PF00929">
    <property type="entry name" value="RNase_T"/>
    <property type="match status" value="1"/>
</dbReference>
<organism evidence="9 10">
    <name type="scientific">Lentinula edodes</name>
    <name type="common">Shiitake mushroom</name>
    <name type="synonym">Lentinus edodes</name>
    <dbReference type="NCBI Taxonomy" id="5353"/>
    <lineage>
        <taxon>Eukaryota</taxon>
        <taxon>Fungi</taxon>
        <taxon>Dikarya</taxon>
        <taxon>Basidiomycota</taxon>
        <taxon>Agaricomycotina</taxon>
        <taxon>Agaricomycetes</taxon>
        <taxon>Agaricomycetidae</taxon>
        <taxon>Agaricales</taxon>
        <taxon>Marasmiineae</taxon>
        <taxon>Omphalotaceae</taxon>
        <taxon>Lentinula</taxon>
    </lineage>
</organism>
<proteinExistence type="inferred from homology"/>
<dbReference type="CDD" id="cd06145">
    <property type="entry name" value="REX1_like"/>
    <property type="match status" value="1"/>
</dbReference>
<feature type="region of interest" description="Disordered" evidence="7">
    <location>
        <begin position="1167"/>
        <end position="1186"/>
    </location>
</feature>
<dbReference type="GO" id="GO:0003676">
    <property type="term" value="F:nucleic acid binding"/>
    <property type="evidence" value="ECO:0007669"/>
    <property type="project" value="InterPro"/>
</dbReference>
<comment type="similarity">
    <text evidence="2">Belongs to the REXO1/REXO3 family.</text>
</comment>
<feature type="compositionally biased region" description="Basic residues" evidence="7">
    <location>
        <begin position="507"/>
        <end position="521"/>
    </location>
</feature>
<dbReference type="InterPro" id="IPR048538">
    <property type="entry name" value="Rrn7_cyclin_C"/>
</dbReference>
<keyword evidence="5" id="KW-0269">Exonuclease</keyword>
<dbReference type="InterPro" id="IPR047021">
    <property type="entry name" value="REXO1/3/4-like"/>
</dbReference>
<reference evidence="9 10" key="1">
    <citation type="submission" date="2016-08" db="EMBL/GenBank/DDBJ databases">
        <authorList>
            <consortium name="Lentinula edodes genome sequencing consortium"/>
            <person name="Sakamoto Y."/>
            <person name="Nakade K."/>
            <person name="Sato S."/>
            <person name="Yoshida Y."/>
            <person name="Miyazaki K."/>
            <person name="Natsume S."/>
            <person name="Konno N."/>
        </authorList>
    </citation>
    <scope>NUCLEOTIDE SEQUENCE [LARGE SCALE GENOMIC DNA]</scope>
    <source>
        <strain evidence="9 10">NBRC 111202</strain>
    </source>
</reference>
<feature type="compositionally biased region" description="Polar residues" evidence="7">
    <location>
        <begin position="50"/>
        <end position="64"/>
    </location>
</feature>
<feature type="compositionally biased region" description="Acidic residues" evidence="7">
    <location>
        <begin position="693"/>
        <end position="704"/>
    </location>
</feature>
<comment type="caution">
    <text evidence="9">The sequence shown here is derived from an EMBL/GenBank/DDBJ whole genome shotgun (WGS) entry which is preliminary data.</text>
</comment>
<evidence type="ECO:0000313" key="9">
    <source>
        <dbReference type="EMBL" id="GAW07162.1"/>
    </source>
</evidence>
<feature type="domain" description="Exonuclease" evidence="8">
    <location>
        <begin position="317"/>
        <end position="481"/>
    </location>
</feature>
<feature type="compositionally biased region" description="Low complexity" evidence="7">
    <location>
        <begin position="630"/>
        <end position="643"/>
    </location>
</feature>
<dbReference type="EMBL" id="BDGU01000396">
    <property type="protein sequence ID" value="GAW07162.1"/>
    <property type="molecule type" value="Genomic_DNA"/>
</dbReference>
<dbReference type="SMART" id="SM00479">
    <property type="entry name" value="EXOIII"/>
    <property type="match status" value="1"/>
</dbReference>
<evidence type="ECO:0000256" key="2">
    <source>
        <dbReference type="ARBA" id="ARBA00006357"/>
    </source>
</evidence>
<dbReference type="STRING" id="5353.A0A1Q3EIY9"/>
<dbReference type="GO" id="GO:0005634">
    <property type="term" value="C:nucleus"/>
    <property type="evidence" value="ECO:0007669"/>
    <property type="project" value="UniProtKB-SubCell"/>
</dbReference>
<dbReference type="InterPro" id="IPR013520">
    <property type="entry name" value="Ribonucl_H"/>
</dbReference>
<dbReference type="FunFam" id="3.30.420.10:FF:000031">
    <property type="entry name" value="RNA exonuclease 1"/>
    <property type="match status" value="1"/>
</dbReference>
<keyword evidence="10" id="KW-1185">Reference proteome</keyword>
<evidence type="ECO:0000256" key="6">
    <source>
        <dbReference type="ARBA" id="ARBA00023242"/>
    </source>
</evidence>
<feature type="region of interest" description="Disordered" evidence="7">
    <location>
        <begin position="1071"/>
        <end position="1125"/>
    </location>
</feature>
<feature type="region of interest" description="Disordered" evidence="7">
    <location>
        <begin position="587"/>
        <end position="727"/>
    </location>
</feature>